<sequence>MSNYYQHFQNIRCEYYPCHVLEKDKIFNCLFCYCPLYALGDKCGGFFTYTDKGIKNCTDCSTPHDQDNYDQIINKLEEIIEMVKNEKAGQGSD</sequence>
<accession>A0A1M4Z410</accession>
<reference evidence="2 3" key="1">
    <citation type="submission" date="2016-11" db="EMBL/GenBank/DDBJ databases">
        <authorList>
            <person name="Jaros S."/>
            <person name="Januszkiewicz K."/>
            <person name="Wedrychowicz H."/>
        </authorList>
    </citation>
    <scope>NUCLEOTIDE SEQUENCE [LARGE SCALE GENOMIC DNA]</scope>
    <source>
        <strain evidence="2 3">DSM 14828</strain>
    </source>
</reference>
<dbReference type="AlphaFoldDB" id="A0A1M4Z410"/>
<dbReference type="RefSeq" id="WP_073271460.1">
    <property type="nucleotide sequence ID" value="NZ_FQTU01000015.1"/>
</dbReference>
<organism evidence="2 3">
    <name type="scientific">Alkalibacter saccharofermentans DSM 14828</name>
    <dbReference type="NCBI Taxonomy" id="1120975"/>
    <lineage>
        <taxon>Bacteria</taxon>
        <taxon>Bacillati</taxon>
        <taxon>Bacillota</taxon>
        <taxon>Clostridia</taxon>
        <taxon>Eubacteriales</taxon>
        <taxon>Eubacteriaceae</taxon>
        <taxon>Alkalibacter</taxon>
    </lineage>
</organism>
<dbReference type="STRING" id="1120975.SAMN02746064_01938"/>
<evidence type="ECO:0000313" key="2">
    <source>
        <dbReference type="EMBL" id="SHF12688.1"/>
    </source>
</evidence>
<feature type="domain" description="Cysteine-rich small" evidence="1">
    <location>
        <begin position="5"/>
        <end position="86"/>
    </location>
</feature>
<gene>
    <name evidence="2" type="ORF">SAMN02746064_01938</name>
</gene>
<evidence type="ECO:0000313" key="3">
    <source>
        <dbReference type="Proteomes" id="UP000184251"/>
    </source>
</evidence>
<evidence type="ECO:0000259" key="1">
    <source>
        <dbReference type="Pfam" id="PF04071"/>
    </source>
</evidence>
<name>A0A1M4Z410_9FIRM</name>
<dbReference type="EMBL" id="FQTU01000015">
    <property type="protein sequence ID" value="SHF12688.1"/>
    <property type="molecule type" value="Genomic_DNA"/>
</dbReference>
<keyword evidence="3" id="KW-1185">Reference proteome</keyword>
<proteinExistence type="predicted"/>
<dbReference type="Pfam" id="PF04071">
    <property type="entry name" value="zf-like"/>
    <property type="match status" value="1"/>
</dbReference>
<dbReference type="Proteomes" id="UP000184251">
    <property type="component" value="Unassembled WGS sequence"/>
</dbReference>
<protein>
    <submittedName>
        <fullName evidence="2">Cysteine-rich small domain-containing protein</fullName>
    </submittedName>
</protein>
<dbReference type="InterPro" id="IPR007212">
    <property type="entry name" value="Zf-like"/>
</dbReference>
<dbReference type="OrthoDB" id="9799337at2"/>